<dbReference type="PANTHER" id="PTHR43711:SF1">
    <property type="entry name" value="HISTIDINE KINASE 1"/>
    <property type="match status" value="1"/>
</dbReference>
<gene>
    <name evidence="10" type="ORF">EGD98_07240</name>
</gene>
<evidence type="ECO:0000256" key="5">
    <source>
        <dbReference type="ARBA" id="ARBA00022777"/>
    </source>
</evidence>
<feature type="transmembrane region" description="Helical" evidence="8">
    <location>
        <begin position="145"/>
        <end position="168"/>
    </location>
</feature>
<sequence length="590" mass="63867">MGVQFPFVSGLMFGATALILAAAAVAYRHDSVPGTRMFVVFMCCAALWAVTYGTQLLFTGLDVQLFWTNLQYPAGLFTCITFGIFVLHYTGREHRLTRTRLAVASVLPAVTSVAVWVPGYQWLVWREASLVRVNGFLIADITHGPLFAVAVAYSYLVVVGSLGLLGLTTLRTRQLYQKQTALITVAAFVPLVGGAVAYVLDITVIDYTPVGLAAFGVGVAVALSRYRLLDVHPVPRNRIIDQIETGVVVTDASDRIVDINPAATDVLSCSDPLGRELRDIGGIAAEMASMTAETTAEVSGDEDGTYFECTKSTLAAEGGFEDTHLYILTDVTERRQRQQTLEAKNDRLDSFAEVLSHDLRNPLSVAHGIADVARAEPAPEHFDRLDQAHDRMAEIIDDMLTLARSGDPVDDPTVVDLETVATDAWENVATEDAELTVEGTRTLEADTQRLKQLFENLFRNSVEHGRSRDGKAVSRDDENSQGEFSNHSTSPDSQARQDSVEHGATAKEPPVRIRVAPTESGFFVADDGPGIPVDQRDAVFRSGVSSAPGGTGVGLAIVKTVVDGHDWAIDVSDSEHGGARFDVETVVREM</sequence>
<evidence type="ECO:0000259" key="9">
    <source>
        <dbReference type="PROSITE" id="PS50109"/>
    </source>
</evidence>
<dbReference type="InterPro" id="IPR003661">
    <property type="entry name" value="HisK_dim/P_dom"/>
</dbReference>
<feature type="region of interest" description="Disordered" evidence="7">
    <location>
        <begin position="464"/>
        <end position="512"/>
    </location>
</feature>
<comment type="catalytic activity">
    <reaction evidence="1">
        <text>ATP + protein L-histidine = ADP + protein N-phospho-L-histidine.</text>
        <dbReference type="EC" id="2.7.13.3"/>
    </reaction>
</comment>
<evidence type="ECO:0000313" key="11">
    <source>
        <dbReference type="Proteomes" id="UP000783863"/>
    </source>
</evidence>
<dbReference type="SUPFAM" id="SSF55874">
    <property type="entry name" value="ATPase domain of HSP90 chaperone/DNA topoisomerase II/histidine kinase"/>
    <property type="match status" value="1"/>
</dbReference>
<proteinExistence type="predicted"/>
<evidence type="ECO:0000256" key="1">
    <source>
        <dbReference type="ARBA" id="ARBA00000085"/>
    </source>
</evidence>
<keyword evidence="4" id="KW-0808">Transferase</keyword>
<evidence type="ECO:0000313" key="10">
    <source>
        <dbReference type="EMBL" id="MBX0303464.1"/>
    </source>
</evidence>
<feature type="transmembrane region" description="Helical" evidence="8">
    <location>
        <begin position="70"/>
        <end position="89"/>
    </location>
</feature>
<keyword evidence="11" id="KW-1185">Reference proteome</keyword>
<dbReference type="Pfam" id="PF16927">
    <property type="entry name" value="HisKA_7TM"/>
    <property type="match status" value="1"/>
</dbReference>
<organism evidence="10 11">
    <name type="scientific">Haloarcula salinisoli</name>
    <dbReference type="NCBI Taxonomy" id="2487746"/>
    <lineage>
        <taxon>Archaea</taxon>
        <taxon>Methanobacteriati</taxon>
        <taxon>Methanobacteriota</taxon>
        <taxon>Stenosarchaea group</taxon>
        <taxon>Halobacteria</taxon>
        <taxon>Halobacteriales</taxon>
        <taxon>Haloarculaceae</taxon>
        <taxon>Haloarcula</taxon>
    </lineage>
</organism>
<dbReference type="SMART" id="SM00388">
    <property type="entry name" value="HisKA"/>
    <property type="match status" value="1"/>
</dbReference>
<evidence type="ECO:0000256" key="6">
    <source>
        <dbReference type="ARBA" id="ARBA00023012"/>
    </source>
</evidence>
<feature type="compositionally biased region" description="Basic and acidic residues" evidence="7">
    <location>
        <begin position="464"/>
        <end position="478"/>
    </location>
</feature>
<dbReference type="SUPFAM" id="SSF55785">
    <property type="entry name" value="PYP-like sensor domain (PAS domain)"/>
    <property type="match status" value="1"/>
</dbReference>
<dbReference type="SMART" id="SM00387">
    <property type="entry name" value="HATPase_c"/>
    <property type="match status" value="1"/>
</dbReference>
<dbReference type="PANTHER" id="PTHR43711">
    <property type="entry name" value="TWO-COMPONENT HISTIDINE KINASE"/>
    <property type="match status" value="1"/>
</dbReference>
<reference evidence="10" key="1">
    <citation type="submission" date="2021-06" db="EMBL/GenBank/DDBJ databases">
        <title>Halomicroarcula sp. F24A a new haloarchaeum isolated from saline soil.</title>
        <authorList>
            <person name="Duran-Viseras A."/>
            <person name="Sanchez-Porro C."/>
            <person name="Ventosa A."/>
        </authorList>
    </citation>
    <scope>NUCLEOTIDE SEQUENCE</scope>
    <source>
        <strain evidence="10">F24A</strain>
    </source>
</reference>
<keyword evidence="8" id="KW-1133">Transmembrane helix</keyword>
<dbReference type="InterPro" id="IPR050736">
    <property type="entry name" value="Sensor_HK_Regulatory"/>
</dbReference>
<dbReference type="InterPro" id="IPR000014">
    <property type="entry name" value="PAS"/>
</dbReference>
<evidence type="ECO:0000256" key="8">
    <source>
        <dbReference type="SAM" id="Phobius"/>
    </source>
</evidence>
<dbReference type="PRINTS" id="PR00344">
    <property type="entry name" value="BCTRLSENSOR"/>
</dbReference>
<dbReference type="InterPro" id="IPR036890">
    <property type="entry name" value="HATPase_C_sf"/>
</dbReference>
<dbReference type="Pfam" id="PF02518">
    <property type="entry name" value="HATPase_c"/>
    <property type="match status" value="1"/>
</dbReference>
<dbReference type="Gene3D" id="3.30.450.20">
    <property type="entry name" value="PAS domain"/>
    <property type="match status" value="1"/>
</dbReference>
<dbReference type="InterPro" id="IPR003594">
    <property type="entry name" value="HATPase_dom"/>
</dbReference>
<feature type="domain" description="Histidine kinase" evidence="9">
    <location>
        <begin position="354"/>
        <end position="589"/>
    </location>
</feature>
<dbReference type="InterPro" id="IPR036097">
    <property type="entry name" value="HisK_dim/P_sf"/>
</dbReference>
<dbReference type="EMBL" id="RKLQ01000001">
    <property type="protein sequence ID" value="MBX0303464.1"/>
    <property type="molecule type" value="Genomic_DNA"/>
</dbReference>
<dbReference type="Pfam" id="PF13188">
    <property type="entry name" value="PAS_8"/>
    <property type="match status" value="1"/>
</dbReference>
<dbReference type="InterPro" id="IPR005467">
    <property type="entry name" value="His_kinase_dom"/>
</dbReference>
<dbReference type="RefSeq" id="WP_220587671.1">
    <property type="nucleotide sequence ID" value="NZ_RKLQ01000001.1"/>
</dbReference>
<feature type="transmembrane region" description="Helical" evidence="8">
    <location>
        <begin position="212"/>
        <end position="229"/>
    </location>
</feature>
<keyword evidence="5" id="KW-0418">Kinase</keyword>
<dbReference type="PROSITE" id="PS50109">
    <property type="entry name" value="HIS_KIN"/>
    <property type="match status" value="1"/>
</dbReference>
<dbReference type="GO" id="GO:0000155">
    <property type="term" value="F:phosphorelay sensor kinase activity"/>
    <property type="evidence" value="ECO:0007669"/>
    <property type="project" value="InterPro"/>
</dbReference>
<dbReference type="CDD" id="cd00075">
    <property type="entry name" value="HATPase"/>
    <property type="match status" value="1"/>
</dbReference>
<keyword evidence="8" id="KW-0812">Transmembrane</keyword>
<dbReference type="Proteomes" id="UP000783863">
    <property type="component" value="Unassembled WGS sequence"/>
</dbReference>
<keyword evidence="8" id="KW-0472">Membrane</keyword>
<feature type="transmembrane region" description="Helical" evidence="8">
    <location>
        <begin position="6"/>
        <end position="26"/>
    </location>
</feature>
<feature type="compositionally biased region" description="Polar residues" evidence="7">
    <location>
        <begin position="481"/>
        <end position="497"/>
    </location>
</feature>
<feature type="transmembrane region" description="Helical" evidence="8">
    <location>
        <begin position="38"/>
        <end position="58"/>
    </location>
</feature>
<protein>
    <recommendedName>
        <fullName evidence="2">histidine kinase</fullName>
        <ecNumber evidence="2">2.7.13.3</ecNumber>
    </recommendedName>
</protein>
<feature type="transmembrane region" description="Helical" evidence="8">
    <location>
        <begin position="180"/>
        <end position="200"/>
    </location>
</feature>
<dbReference type="InterPro" id="IPR004358">
    <property type="entry name" value="Sig_transdc_His_kin-like_C"/>
</dbReference>
<name>A0A8J8C8S4_9EURY</name>
<dbReference type="Gene3D" id="3.30.565.10">
    <property type="entry name" value="Histidine kinase-like ATPase, C-terminal domain"/>
    <property type="match status" value="1"/>
</dbReference>
<dbReference type="CDD" id="cd00082">
    <property type="entry name" value="HisKA"/>
    <property type="match status" value="1"/>
</dbReference>
<evidence type="ECO:0000256" key="2">
    <source>
        <dbReference type="ARBA" id="ARBA00012438"/>
    </source>
</evidence>
<keyword evidence="6" id="KW-0902">Two-component regulatory system</keyword>
<keyword evidence="3" id="KW-0597">Phosphoprotein</keyword>
<dbReference type="InterPro" id="IPR031621">
    <property type="entry name" value="HisKA_7TM"/>
</dbReference>
<accession>A0A8J8C8S4</accession>
<dbReference type="Pfam" id="PF00512">
    <property type="entry name" value="HisKA"/>
    <property type="match status" value="1"/>
</dbReference>
<evidence type="ECO:0000256" key="3">
    <source>
        <dbReference type="ARBA" id="ARBA00022553"/>
    </source>
</evidence>
<evidence type="ECO:0000256" key="7">
    <source>
        <dbReference type="SAM" id="MobiDB-lite"/>
    </source>
</evidence>
<dbReference type="InterPro" id="IPR035965">
    <property type="entry name" value="PAS-like_dom_sf"/>
</dbReference>
<dbReference type="EC" id="2.7.13.3" evidence="2"/>
<dbReference type="SUPFAM" id="SSF47384">
    <property type="entry name" value="Homodimeric domain of signal transducing histidine kinase"/>
    <property type="match status" value="1"/>
</dbReference>
<comment type="caution">
    <text evidence="10">The sequence shown here is derived from an EMBL/GenBank/DDBJ whole genome shotgun (WGS) entry which is preliminary data.</text>
</comment>
<feature type="transmembrane region" description="Helical" evidence="8">
    <location>
        <begin position="101"/>
        <end position="125"/>
    </location>
</feature>
<dbReference type="AlphaFoldDB" id="A0A8J8C8S4"/>
<dbReference type="Gene3D" id="1.10.287.130">
    <property type="match status" value="1"/>
</dbReference>
<feature type="compositionally biased region" description="Basic and acidic residues" evidence="7">
    <location>
        <begin position="498"/>
        <end position="511"/>
    </location>
</feature>
<evidence type="ECO:0000256" key="4">
    <source>
        <dbReference type="ARBA" id="ARBA00022679"/>
    </source>
</evidence>